<dbReference type="Proteomes" id="UP000240760">
    <property type="component" value="Unassembled WGS sequence"/>
</dbReference>
<dbReference type="EMBL" id="KZ679128">
    <property type="protein sequence ID" value="PTB79272.1"/>
    <property type="molecule type" value="Genomic_DNA"/>
</dbReference>
<proteinExistence type="predicted"/>
<protein>
    <submittedName>
        <fullName evidence="1">Uncharacterized protein</fullName>
    </submittedName>
</protein>
<reference evidence="1 2" key="1">
    <citation type="submission" date="2016-07" db="EMBL/GenBank/DDBJ databases">
        <title>Multiple horizontal gene transfer events from other fungi enriched the ability of initially mycotrophic Trichoderma (Ascomycota) to feed on dead plant biomass.</title>
        <authorList>
            <consortium name="DOE Joint Genome Institute"/>
            <person name="Aerts A."/>
            <person name="Atanasova L."/>
            <person name="Chenthamara K."/>
            <person name="Zhang J."/>
            <person name="Grujic M."/>
            <person name="Henrissat B."/>
            <person name="Kuo A."/>
            <person name="Salamov A."/>
            <person name="Lipzen A."/>
            <person name="Labutti K."/>
            <person name="Barry K."/>
            <person name="Miao Y."/>
            <person name="Rahimi M.J."/>
            <person name="Shen Q."/>
            <person name="Grigoriev I.V."/>
            <person name="Kubicek C.P."/>
            <person name="Druzhinina I.S."/>
        </authorList>
    </citation>
    <scope>NUCLEOTIDE SEQUENCE [LARGE SCALE GENOMIC DNA]</scope>
    <source>
        <strain evidence="1 2">ATCC 18648</strain>
    </source>
</reference>
<name>A0A2T4CCM4_TRILO</name>
<evidence type="ECO:0000313" key="2">
    <source>
        <dbReference type="Proteomes" id="UP000240760"/>
    </source>
</evidence>
<sequence>MKERVCSVWGVDVRPRAVVAFLLRPLLFPPPLSSQSIIEKNQGCLLARSTSAALVRGVGCPYRCVILNSFRRCDKDIIATVDAGLGHQLSASHQRSS</sequence>
<organism evidence="1 2">
    <name type="scientific">Trichoderma longibrachiatum ATCC 18648</name>
    <dbReference type="NCBI Taxonomy" id="983965"/>
    <lineage>
        <taxon>Eukaryota</taxon>
        <taxon>Fungi</taxon>
        <taxon>Dikarya</taxon>
        <taxon>Ascomycota</taxon>
        <taxon>Pezizomycotina</taxon>
        <taxon>Sordariomycetes</taxon>
        <taxon>Hypocreomycetidae</taxon>
        <taxon>Hypocreales</taxon>
        <taxon>Hypocreaceae</taxon>
        <taxon>Trichoderma</taxon>
    </lineage>
</organism>
<gene>
    <name evidence="1" type="ORF">M440DRAFT_233143</name>
</gene>
<accession>A0A2T4CCM4</accession>
<dbReference type="AlphaFoldDB" id="A0A2T4CCM4"/>
<evidence type="ECO:0000313" key="1">
    <source>
        <dbReference type="EMBL" id="PTB79272.1"/>
    </source>
</evidence>
<keyword evidence="2" id="KW-1185">Reference proteome</keyword>